<dbReference type="EMBL" id="JATAAI010000038">
    <property type="protein sequence ID" value="KAK1734499.1"/>
    <property type="molecule type" value="Genomic_DNA"/>
</dbReference>
<evidence type="ECO:0000256" key="2">
    <source>
        <dbReference type="SAM" id="SignalP"/>
    </source>
</evidence>
<protein>
    <recommendedName>
        <fullName evidence="5">SMP-30/Gluconolactonase/LRE-like region domain-containing protein</fullName>
    </recommendedName>
</protein>
<feature type="compositionally biased region" description="Basic and acidic residues" evidence="1">
    <location>
        <begin position="29"/>
        <end position="39"/>
    </location>
</feature>
<sequence>MIFHPSACSFLLLLLHGGHLDATRAQSADSKRHLRHEDVDSPVPTSYSPTTERPSLPIPSYSPTQSSKVADLIAPSPPNCAPIGSRTSASPTGADDRRYDPPSIVTDAPMTPSNRPSSSEVPTDAPFGEDPTDVTFRRGDLRKDITRLGIKVSKGITVRVIANAGRFINLASGDKSSLPFHSSPDGAAVFPLTNGGYVYVSNSEVQDKRGGVYGVYMDDDGNVVDYKQLFLARHAIALAVLLLGTLTCHVKSMVDPDPASEHHLLPEKTVLGGKGGNYEAVACDNRDPSKPIFFLTEDAEFGALRRFTPKPGDLPGWNTLHAPGGNTDYLLFFADGYFTWTCDETAARKSQSLYYPNVEGIAFWENNLYFVSKRTFKMYKLDLDKMTYTSSLTNNGMVGDGEFKHQPDQIVRNHRSNENSTPWLYFTEDGGRTPGVYAIDTETGTKYSIFEAYGEKYFGDETTGLAFSPDGSKMYACFQDCGCDKSGDLDCGCLLELTRDDGMSFDGETMALKFHTLKDAVE</sequence>
<organism evidence="3 4">
    <name type="scientific">Skeletonema marinoi</name>
    <dbReference type="NCBI Taxonomy" id="267567"/>
    <lineage>
        <taxon>Eukaryota</taxon>
        <taxon>Sar</taxon>
        <taxon>Stramenopiles</taxon>
        <taxon>Ochrophyta</taxon>
        <taxon>Bacillariophyta</taxon>
        <taxon>Coscinodiscophyceae</taxon>
        <taxon>Thalassiosirophycidae</taxon>
        <taxon>Thalassiosirales</taxon>
        <taxon>Skeletonemataceae</taxon>
        <taxon>Skeletonema</taxon>
        <taxon>Skeletonema marinoi-dohrnii complex</taxon>
    </lineage>
</organism>
<evidence type="ECO:0000313" key="3">
    <source>
        <dbReference type="EMBL" id="KAK1734499.1"/>
    </source>
</evidence>
<dbReference type="SUPFAM" id="SSF63825">
    <property type="entry name" value="YWTD domain"/>
    <property type="match status" value="1"/>
</dbReference>
<feature type="signal peptide" evidence="2">
    <location>
        <begin position="1"/>
        <end position="25"/>
    </location>
</feature>
<evidence type="ECO:0000313" key="4">
    <source>
        <dbReference type="Proteomes" id="UP001224775"/>
    </source>
</evidence>
<dbReference type="PANTHER" id="PTHR35399:SF2">
    <property type="entry name" value="DUF839 DOMAIN-CONTAINING PROTEIN"/>
    <property type="match status" value="1"/>
</dbReference>
<feature type="compositionally biased region" description="Polar residues" evidence="1">
    <location>
        <begin position="43"/>
        <end position="53"/>
    </location>
</feature>
<keyword evidence="2" id="KW-0732">Signal</keyword>
<keyword evidence="4" id="KW-1185">Reference proteome</keyword>
<accession>A0AAD8XV88</accession>
<dbReference type="Proteomes" id="UP001224775">
    <property type="component" value="Unassembled WGS sequence"/>
</dbReference>
<dbReference type="AlphaFoldDB" id="A0AAD8XV88"/>
<feature type="chain" id="PRO_5042029940" description="SMP-30/Gluconolactonase/LRE-like region domain-containing protein" evidence="2">
    <location>
        <begin position="26"/>
        <end position="522"/>
    </location>
</feature>
<feature type="region of interest" description="Disordered" evidence="1">
    <location>
        <begin position="26"/>
        <end position="135"/>
    </location>
</feature>
<reference evidence="3" key="1">
    <citation type="submission" date="2023-06" db="EMBL/GenBank/DDBJ databases">
        <title>Survivors Of The Sea: Transcriptome response of Skeletonema marinoi to long-term dormancy.</title>
        <authorList>
            <person name="Pinder M.I.M."/>
            <person name="Kourtchenko O."/>
            <person name="Robertson E.K."/>
            <person name="Larsson T."/>
            <person name="Maumus F."/>
            <person name="Osuna-Cruz C.M."/>
            <person name="Vancaester E."/>
            <person name="Stenow R."/>
            <person name="Vandepoele K."/>
            <person name="Ploug H."/>
            <person name="Bruchert V."/>
            <person name="Godhe A."/>
            <person name="Topel M."/>
        </authorList>
    </citation>
    <scope>NUCLEOTIDE SEQUENCE</scope>
    <source>
        <strain evidence="3">R05AC</strain>
    </source>
</reference>
<comment type="caution">
    <text evidence="3">The sequence shown here is derived from an EMBL/GenBank/DDBJ whole genome shotgun (WGS) entry which is preliminary data.</text>
</comment>
<name>A0AAD8XV88_9STRA</name>
<feature type="compositionally biased region" description="Polar residues" evidence="1">
    <location>
        <begin position="111"/>
        <end position="121"/>
    </location>
</feature>
<evidence type="ECO:0000256" key="1">
    <source>
        <dbReference type="SAM" id="MobiDB-lite"/>
    </source>
</evidence>
<gene>
    <name evidence="3" type="ORF">QTG54_014747</name>
</gene>
<proteinExistence type="predicted"/>
<evidence type="ECO:0008006" key="5">
    <source>
        <dbReference type="Google" id="ProtNLM"/>
    </source>
</evidence>
<dbReference type="PANTHER" id="PTHR35399">
    <property type="entry name" value="SLR8030 PROTEIN"/>
    <property type="match status" value="1"/>
</dbReference>